<evidence type="ECO:0000256" key="2">
    <source>
        <dbReference type="SAM" id="Phobius"/>
    </source>
</evidence>
<keyword evidence="2" id="KW-1133">Transmembrane helix</keyword>
<organism evidence="3 4">
    <name type="scientific">Pythium insidiosum</name>
    <name type="common">Pythiosis disease agent</name>
    <dbReference type="NCBI Taxonomy" id="114742"/>
    <lineage>
        <taxon>Eukaryota</taxon>
        <taxon>Sar</taxon>
        <taxon>Stramenopiles</taxon>
        <taxon>Oomycota</taxon>
        <taxon>Peronosporomycetes</taxon>
        <taxon>Pythiales</taxon>
        <taxon>Pythiaceae</taxon>
        <taxon>Pythium</taxon>
    </lineage>
</organism>
<accession>A0AAD5Q9A0</accession>
<gene>
    <name evidence="3" type="ORF">P43SY_005997</name>
</gene>
<dbReference type="AlphaFoldDB" id="A0AAD5Q9A0"/>
<comment type="caution">
    <text evidence="3">The sequence shown here is derived from an EMBL/GenBank/DDBJ whole genome shotgun (WGS) entry which is preliminary data.</text>
</comment>
<feature type="compositionally biased region" description="Polar residues" evidence="1">
    <location>
        <begin position="126"/>
        <end position="135"/>
    </location>
</feature>
<dbReference type="Gene3D" id="3.80.10.10">
    <property type="entry name" value="Ribonuclease Inhibitor"/>
    <property type="match status" value="1"/>
</dbReference>
<dbReference type="EMBL" id="JAKCXM010000123">
    <property type="protein sequence ID" value="KAJ0401618.1"/>
    <property type="molecule type" value="Genomic_DNA"/>
</dbReference>
<sequence>MMSTVVSLSVAPPFRRWAMTRPAFALLWVVIVVLHIAGTVYPCLIATLYLYLPVHRPRAINNAELYSVTVNRRYYKPIAATYFFIACRHAYTLLEITYYSLRHRRLLFVRPLESKRVSPDNARPSAGSSRQSDGPTTLHCRAPIPVPLADAQRRMSSRLATFSGHAISSAKAVWLAFDVTDRNYDAVHIIREMVQTGLLSFQAYKTSYLVARPWMNNVLVTLLVVNCWSTPLIKRVFDAEVFRARLLGLVVNIVLDLVSYVVIPVTLFMPYYENAEVITNYSFNSFWYTDRWLMRVLTEWQMLFVTSFWDGVSKSLIGNSVARALRELPKLIKPPSPSTSKTQDRSPQSRPTHQRMTQTLQAPVTRPVVRYVASRVERVGRHALLVWGLFIFVVHLHAASHKQNPQCASQVRPWFAQRASCSLLEIDCQRNARVGDATDFDGALAQIDAEWLSYLIVRHCAHVEITPQLLALRNLMGLKVYNATLARWDEDAVLTQSRHPLMMFVFLVATNMTDFPRGLYATADFPHLLTDIEVCRSNLTTLPDALATVWPADLFLLLEQVDFDGFPPVLARLRARWLSLAMNHFTSLPAALFENPAIDWIKLNGNPLESLPETIQRKGNAVRYLFIERTDVSSLPLWIVPESMIELRAGGTPLCQALKTSTAPLDARQAQILRRANCTTPKDVGKLYHYPIMDEAVNNP</sequence>
<feature type="region of interest" description="Disordered" evidence="1">
    <location>
        <begin position="116"/>
        <end position="138"/>
    </location>
</feature>
<feature type="compositionally biased region" description="Polar residues" evidence="1">
    <location>
        <begin position="338"/>
        <end position="359"/>
    </location>
</feature>
<evidence type="ECO:0000313" key="4">
    <source>
        <dbReference type="Proteomes" id="UP001209570"/>
    </source>
</evidence>
<reference evidence="3" key="1">
    <citation type="submission" date="2021-12" db="EMBL/GenBank/DDBJ databases">
        <title>Prjna785345.</title>
        <authorList>
            <person name="Rujirawat T."/>
            <person name="Krajaejun T."/>
        </authorList>
    </citation>
    <scope>NUCLEOTIDE SEQUENCE</scope>
    <source>
        <strain evidence="3">Pi057C3</strain>
    </source>
</reference>
<feature type="transmembrane region" description="Helical" evidence="2">
    <location>
        <begin position="246"/>
        <end position="272"/>
    </location>
</feature>
<proteinExistence type="predicted"/>
<name>A0AAD5Q9A0_PYTIN</name>
<evidence type="ECO:0000256" key="1">
    <source>
        <dbReference type="SAM" id="MobiDB-lite"/>
    </source>
</evidence>
<dbReference type="SUPFAM" id="SSF52058">
    <property type="entry name" value="L domain-like"/>
    <property type="match status" value="1"/>
</dbReference>
<dbReference type="InterPro" id="IPR032675">
    <property type="entry name" value="LRR_dom_sf"/>
</dbReference>
<dbReference type="Proteomes" id="UP001209570">
    <property type="component" value="Unassembled WGS sequence"/>
</dbReference>
<protein>
    <submittedName>
        <fullName evidence="3">Uncharacterized protein</fullName>
    </submittedName>
</protein>
<evidence type="ECO:0000313" key="3">
    <source>
        <dbReference type="EMBL" id="KAJ0401618.1"/>
    </source>
</evidence>
<feature type="transmembrane region" description="Helical" evidence="2">
    <location>
        <begin position="26"/>
        <end position="52"/>
    </location>
</feature>
<keyword evidence="4" id="KW-1185">Reference proteome</keyword>
<keyword evidence="2" id="KW-0472">Membrane</keyword>
<keyword evidence="2" id="KW-0812">Transmembrane</keyword>
<feature type="region of interest" description="Disordered" evidence="1">
    <location>
        <begin position="331"/>
        <end position="359"/>
    </location>
</feature>